<evidence type="ECO:0000313" key="5">
    <source>
        <dbReference type="EMBL" id="CAE2221568.1"/>
    </source>
</evidence>
<dbReference type="AlphaFoldDB" id="A0A7S4MGV2"/>
<dbReference type="GO" id="GO:0016787">
    <property type="term" value="F:hydrolase activity"/>
    <property type="evidence" value="ECO:0007669"/>
    <property type="project" value="UniProtKB-KW"/>
</dbReference>
<organism evidence="5">
    <name type="scientific">Vannella robusta</name>
    <dbReference type="NCBI Taxonomy" id="1487602"/>
    <lineage>
        <taxon>Eukaryota</taxon>
        <taxon>Amoebozoa</taxon>
        <taxon>Discosea</taxon>
        <taxon>Flabellinia</taxon>
        <taxon>Vannellidae</taxon>
        <taxon>Vannella</taxon>
    </lineage>
</organism>
<keyword evidence="3" id="KW-0812">Transmembrane</keyword>
<dbReference type="InterPro" id="IPR004843">
    <property type="entry name" value="Calcineurin-like_PHP"/>
</dbReference>
<name>A0A7S4MGV2_9EUKA</name>
<reference evidence="5" key="1">
    <citation type="submission" date="2021-01" db="EMBL/GenBank/DDBJ databases">
        <authorList>
            <person name="Corre E."/>
            <person name="Pelletier E."/>
            <person name="Niang G."/>
            <person name="Scheremetjew M."/>
            <person name="Finn R."/>
            <person name="Kale V."/>
            <person name="Holt S."/>
            <person name="Cochrane G."/>
            <person name="Meng A."/>
            <person name="Brown T."/>
            <person name="Cohen L."/>
        </authorList>
    </citation>
    <scope>NUCLEOTIDE SEQUENCE</scope>
    <source>
        <strain evidence="5">DIVA3 518/3/11/1/6</strain>
    </source>
</reference>
<sequence>MEEEEPIVSHRRSLASNKVVAAVIGVESVCLVLCVVIIAVLVGIVVFDDSDDSSVPSSCSSASPSVTPTQSSDDSFYFFQLSDIHSNLNYSNVNDPIGNFGEDAGTDLLTLALENMKNLPGSPAFILVTGDFPGHDLSNAEEQIATISQVSSLIHEFFPDTPVYPAMGNNDVFPDYYFPLNTTSEWMDELSDLWAVQLPWLSPEQLSTFNPNGYYSVDSLWDGGPKLIVLNTLLYSVKLRTTQPFGVPTDPNELPDDPNDQMLWLSSQLESARASGQRVIIQYHIPSGMNAYDNSLTWHEKFTVSFDELCKNYSDVIIIHMAAHYHTDEFRILSAPNGVLLNPSISPIHTNNPGFRQYWVENGNLTNYHQYYVDLVAANAKSKKGEAIEFKLEYDWQAAYSQSSIDGFAVEAILNLLSTDLEYYMKFLTYEYVFYPWHRGSSLCASAYQQQSNYTACIDQYDDDEM</sequence>
<proteinExistence type="predicted"/>
<gene>
    <name evidence="5" type="ORF">VSP0166_LOCUS9321</name>
</gene>
<keyword evidence="3" id="KW-0472">Membrane</keyword>
<evidence type="ECO:0000256" key="1">
    <source>
        <dbReference type="ARBA" id="ARBA00022801"/>
    </source>
</evidence>
<evidence type="ECO:0000259" key="4">
    <source>
        <dbReference type="Pfam" id="PF00149"/>
    </source>
</evidence>
<keyword evidence="3" id="KW-1133">Transmembrane helix</keyword>
<dbReference type="InterPro" id="IPR029052">
    <property type="entry name" value="Metallo-depent_PP-like"/>
</dbReference>
<dbReference type="PANTHER" id="PTHR10340">
    <property type="entry name" value="SPHINGOMYELIN PHOSPHODIESTERASE"/>
    <property type="match status" value="1"/>
</dbReference>
<keyword evidence="2" id="KW-0325">Glycoprotein</keyword>
<dbReference type="EMBL" id="HBKP01013163">
    <property type="protein sequence ID" value="CAE2221568.1"/>
    <property type="molecule type" value="Transcribed_RNA"/>
</dbReference>
<keyword evidence="1" id="KW-0378">Hydrolase</keyword>
<evidence type="ECO:0000256" key="3">
    <source>
        <dbReference type="SAM" id="Phobius"/>
    </source>
</evidence>
<feature type="domain" description="Calcineurin-like phosphoesterase" evidence="4">
    <location>
        <begin position="78"/>
        <end position="326"/>
    </location>
</feature>
<protein>
    <recommendedName>
        <fullName evidence="4">Calcineurin-like phosphoesterase domain-containing protein</fullName>
    </recommendedName>
</protein>
<dbReference type="Pfam" id="PF00149">
    <property type="entry name" value="Metallophos"/>
    <property type="match status" value="1"/>
</dbReference>
<feature type="transmembrane region" description="Helical" evidence="3">
    <location>
        <begin position="19"/>
        <end position="47"/>
    </location>
</feature>
<dbReference type="PANTHER" id="PTHR10340:SF57">
    <property type="entry name" value="METALLOPHOS DOMAIN-CONTAINING PROTEIN"/>
    <property type="match status" value="1"/>
</dbReference>
<evidence type="ECO:0000256" key="2">
    <source>
        <dbReference type="ARBA" id="ARBA00023180"/>
    </source>
</evidence>
<dbReference type="Gene3D" id="3.60.21.10">
    <property type="match status" value="1"/>
</dbReference>
<accession>A0A7S4MGV2</accession>
<dbReference type="SUPFAM" id="SSF56300">
    <property type="entry name" value="Metallo-dependent phosphatases"/>
    <property type="match status" value="1"/>
</dbReference>